<feature type="domain" description="Baseplate hub protein gp44/GpP-like C-terminal" evidence="2">
    <location>
        <begin position="286"/>
        <end position="368"/>
    </location>
</feature>
<evidence type="ECO:0008006" key="6">
    <source>
        <dbReference type="Google" id="ProtNLM"/>
    </source>
</evidence>
<dbReference type="SUPFAM" id="SSF69279">
    <property type="entry name" value="Phage tail proteins"/>
    <property type="match status" value="3"/>
</dbReference>
<dbReference type="Gene3D" id="3.55.50.10">
    <property type="entry name" value="Baseplate protein-like domains"/>
    <property type="match status" value="1"/>
</dbReference>
<feature type="domain" description="Baseplate hub protein gp44-like N-terminal" evidence="1">
    <location>
        <begin position="6"/>
        <end position="90"/>
    </location>
</feature>
<evidence type="ECO:0000259" key="2">
    <source>
        <dbReference type="Pfam" id="PF21929"/>
    </source>
</evidence>
<evidence type="ECO:0000313" key="5">
    <source>
        <dbReference type="Proteomes" id="UP000308889"/>
    </source>
</evidence>
<sequence length="387" mass="41501">MTSNLVEIRVGGKRYGGWKSVLITSSIEQVARAFALEVTENFPGNTDFKALQTGELVQVYIGEDLVCTGYITSTPISYDGKTVSVQVQGKSRTVDLVDCSPPSAAYAPPAVSANLWSEVKGKSGKAQAAPAAAAKPQTSWKNLPAGRIIEELAKPYGITLTISAESNEVKTHTVNPGETVFESIKRLITKDNLVLTDDEAGNLVLVEPGGAGQATDALELGGNILKASARFDASARFSHYVALGQHAGTDEDFGRTAAEDKGVAVDPEVKRFRLKVLKDSGQASLKTAGARARFEANFQAARFRAVTYTVQGWRQSDGSLWRPNTKVIVRDQTLFPGGLEMLVVQTKLQLSSAGMTAELGLMPPDGYRRDAAKTDTKQTSSTWTNVK</sequence>
<dbReference type="Proteomes" id="UP000308889">
    <property type="component" value="Chromosome"/>
</dbReference>
<dbReference type="InterPro" id="IPR026276">
    <property type="entry name" value="Baseplate_GpP"/>
</dbReference>
<dbReference type="Gene3D" id="2.30.300.10">
    <property type="entry name" value="Baseplate protein-like domain - beta roll fold"/>
    <property type="match status" value="2"/>
</dbReference>
<gene>
    <name evidence="4" type="ORF">FG381_11950</name>
</gene>
<evidence type="ECO:0000259" key="1">
    <source>
        <dbReference type="Pfam" id="PF21683"/>
    </source>
</evidence>
<evidence type="ECO:0000313" key="4">
    <source>
        <dbReference type="EMBL" id="QDA55586.1"/>
    </source>
</evidence>
<dbReference type="InterPro" id="IPR053982">
    <property type="entry name" value="Gp44/GpP-like_C"/>
</dbReference>
<accession>A0ABX5VHF4</accession>
<name>A0ABX5VHF4_9BURK</name>
<feature type="domain" description="Baseplate hub protein gp44/GpP-like second" evidence="3">
    <location>
        <begin position="132"/>
        <end position="206"/>
    </location>
</feature>
<keyword evidence="5" id="KW-1185">Reference proteome</keyword>
<protein>
    <recommendedName>
        <fullName evidence="6">Baseplate protein</fullName>
    </recommendedName>
</protein>
<proteinExistence type="predicted"/>
<evidence type="ECO:0000259" key="3">
    <source>
        <dbReference type="Pfam" id="PF22255"/>
    </source>
</evidence>
<dbReference type="EMBL" id="CP040882">
    <property type="protein sequence ID" value="QDA55586.1"/>
    <property type="molecule type" value="Genomic_DNA"/>
</dbReference>
<organism evidence="4 5">
    <name type="scientific">Sutterella faecalis</name>
    <dbReference type="NCBI Taxonomy" id="2584944"/>
    <lineage>
        <taxon>Bacteria</taxon>
        <taxon>Pseudomonadati</taxon>
        <taxon>Pseudomonadota</taxon>
        <taxon>Betaproteobacteria</taxon>
        <taxon>Burkholderiales</taxon>
        <taxon>Sutterellaceae</taxon>
        <taxon>Sutterella</taxon>
    </lineage>
</organism>
<dbReference type="Pfam" id="PF21929">
    <property type="entry name" value="GpP_4th"/>
    <property type="match status" value="1"/>
</dbReference>
<dbReference type="Pfam" id="PF22255">
    <property type="entry name" value="Gp44-like_2nd"/>
    <property type="match status" value="1"/>
</dbReference>
<dbReference type="InterPro" id="IPR049354">
    <property type="entry name" value="GpP-like_N"/>
</dbReference>
<dbReference type="RefSeq" id="WP_139688994.1">
    <property type="nucleotide sequence ID" value="NZ_CP040882.1"/>
</dbReference>
<dbReference type="Pfam" id="PF21683">
    <property type="entry name" value="GpP-like_1st"/>
    <property type="match status" value="1"/>
</dbReference>
<reference evidence="5" key="1">
    <citation type="submission" date="2019-06" db="EMBL/GenBank/DDBJ databases">
        <authorList>
            <person name="Oh B.S."/>
        </authorList>
    </citation>
    <scope>NUCLEOTIDE SEQUENCE [LARGE SCALE GENOMIC DNA]</scope>
    <source>
        <strain evidence="5">KGMB03119</strain>
    </source>
</reference>
<dbReference type="PIRSF" id="PIRSF004440">
    <property type="entry name" value="GpP"/>
    <property type="match status" value="1"/>
</dbReference>
<dbReference type="InterPro" id="IPR053981">
    <property type="entry name" value="Gp44/GpP-like_2nd"/>
</dbReference>